<comment type="caution">
    <text evidence="1">The sequence shown here is derived from an EMBL/GenBank/DDBJ whole genome shotgun (WGS) entry which is preliminary data.</text>
</comment>
<accession>A0A090QYA6</accession>
<name>A0A090QYA6_9GAMM</name>
<proteinExistence type="predicted"/>
<dbReference type="STRING" id="754436.JCM19237_3197"/>
<dbReference type="Proteomes" id="UP000029227">
    <property type="component" value="Unassembled WGS sequence"/>
</dbReference>
<protein>
    <submittedName>
        <fullName evidence="1">Uncharacterized protein</fullName>
    </submittedName>
</protein>
<organism evidence="1 2">
    <name type="scientific">Photobacterium aphoticum</name>
    <dbReference type="NCBI Taxonomy" id="754436"/>
    <lineage>
        <taxon>Bacteria</taxon>
        <taxon>Pseudomonadati</taxon>
        <taxon>Pseudomonadota</taxon>
        <taxon>Gammaproteobacteria</taxon>
        <taxon>Vibrionales</taxon>
        <taxon>Vibrionaceae</taxon>
        <taxon>Photobacterium</taxon>
    </lineage>
</organism>
<dbReference type="AlphaFoldDB" id="A0A090QYA6"/>
<sequence length="40" mass="4522">MKEQPWEPELRFAQIAVGKQCENTTTLQRKKAGGIFATSQ</sequence>
<evidence type="ECO:0000313" key="2">
    <source>
        <dbReference type="Proteomes" id="UP000029227"/>
    </source>
</evidence>
<evidence type="ECO:0000313" key="1">
    <source>
        <dbReference type="EMBL" id="GAL07258.1"/>
    </source>
</evidence>
<reference evidence="1 2" key="1">
    <citation type="journal article" date="2014" name="Genome Announc.">
        <title>Draft Genome Sequences of Two Vibrionaceae Species, Vibrio ponticus C121 and Photobacterium aphoticum C119, Isolated as Coral Reef Microbiota.</title>
        <authorList>
            <person name="Al-saari N."/>
            <person name="Meirelles P.M."/>
            <person name="Mino S."/>
            <person name="Suda W."/>
            <person name="Oshima K."/>
            <person name="Hattori M."/>
            <person name="Ohkuma M."/>
            <person name="Thompson F.L."/>
            <person name="Gomez-Gil B."/>
            <person name="Sawabe T."/>
            <person name="Sawabe T."/>
        </authorList>
    </citation>
    <scope>NUCLEOTIDE SEQUENCE [LARGE SCALE GENOMIC DNA]</scope>
    <source>
        <strain evidence="1 2">JCM 19237</strain>
    </source>
</reference>
<gene>
    <name evidence="1" type="ORF">JCM19237_3197</name>
</gene>
<dbReference type="EMBL" id="BBMN01000016">
    <property type="protein sequence ID" value="GAL07258.1"/>
    <property type="molecule type" value="Genomic_DNA"/>
</dbReference>